<evidence type="ECO:0000313" key="3">
    <source>
        <dbReference type="Proteomes" id="UP001153678"/>
    </source>
</evidence>
<keyword evidence="3" id="KW-1185">Reference proteome</keyword>
<sequence>LDGWTNPNGVSIYNFVLLTPENQQFLYHLQDCSGEHHTSEYLALQISEVVERVGKDKIAAVVTDNAPNCANAREIISTKYSKILNIRCIAHFVNLLTKDIM</sequence>
<reference evidence="2" key="1">
    <citation type="submission" date="2022-08" db="EMBL/GenBank/DDBJ databases">
        <authorList>
            <person name="Kallberg Y."/>
            <person name="Tangrot J."/>
            <person name="Rosling A."/>
        </authorList>
    </citation>
    <scope>NUCLEOTIDE SEQUENCE</scope>
    <source>
        <strain evidence="2">Wild A</strain>
    </source>
</reference>
<evidence type="ECO:0000313" key="2">
    <source>
        <dbReference type="EMBL" id="CAI2200613.1"/>
    </source>
</evidence>
<dbReference type="InterPro" id="IPR007021">
    <property type="entry name" value="DUF659"/>
</dbReference>
<feature type="non-terminal residue" evidence="2">
    <location>
        <position position="1"/>
    </location>
</feature>
<dbReference type="EMBL" id="CAMKVN010024865">
    <property type="protein sequence ID" value="CAI2200613.1"/>
    <property type="molecule type" value="Genomic_DNA"/>
</dbReference>
<feature type="non-terminal residue" evidence="2">
    <location>
        <position position="101"/>
    </location>
</feature>
<proteinExistence type="predicted"/>
<dbReference type="AlphaFoldDB" id="A0A9W4X7K3"/>
<gene>
    <name evidence="2" type="ORF">FWILDA_LOCUS19656</name>
</gene>
<dbReference type="Pfam" id="PF04937">
    <property type="entry name" value="DUF659"/>
    <property type="match status" value="1"/>
</dbReference>
<organism evidence="2 3">
    <name type="scientific">Funneliformis geosporum</name>
    <dbReference type="NCBI Taxonomy" id="1117311"/>
    <lineage>
        <taxon>Eukaryota</taxon>
        <taxon>Fungi</taxon>
        <taxon>Fungi incertae sedis</taxon>
        <taxon>Mucoromycota</taxon>
        <taxon>Glomeromycotina</taxon>
        <taxon>Glomeromycetes</taxon>
        <taxon>Glomerales</taxon>
        <taxon>Glomeraceae</taxon>
        <taxon>Funneliformis</taxon>
    </lineage>
</organism>
<protein>
    <submittedName>
        <fullName evidence="2">1232_t:CDS:1</fullName>
    </submittedName>
</protein>
<accession>A0A9W4X7K3</accession>
<dbReference type="Proteomes" id="UP001153678">
    <property type="component" value="Unassembled WGS sequence"/>
</dbReference>
<name>A0A9W4X7K3_9GLOM</name>
<dbReference type="OrthoDB" id="2404095at2759"/>
<dbReference type="SUPFAM" id="SSF53098">
    <property type="entry name" value="Ribonuclease H-like"/>
    <property type="match status" value="1"/>
</dbReference>
<dbReference type="InterPro" id="IPR012337">
    <property type="entry name" value="RNaseH-like_sf"/>
</dbReference>
<evidence type="ECO:0000259" key="1">
    <source>
        <dbReference type="Pfam" id="PF04937"/>
    </source>
</evidence>
<comment type="caution">
    <text evidence="2">The sequence shown here is derived from an EMBL/GenBank/DDBJ whole genome shotgun (WGS) entry which is preliminary data.</text>
</comment>
<feature type="domain" description="DUF659" evidence="1">
    <location>
        <begin position="1"/>
        <end position="101"/>
    </location>
</feature>